<proteinExistence type="predicted"/>
<dbReference type="Gene3D" id="1.20.1250.20">
    <property type="entry name" value="MFS general substrate transporter like domains"/>
    <property type="match status" value="1"/>
</dbReference>
<feature type="transmembrane region" description="Helical" evidence="1">
    <location>
        <begin position="509"/>
        <end position="533"/>
    </location>
</feature>
<feature type="transmembrane region" description="Helical" evidence="1">
    <location>
        <begin position="367"/>
        <end position="390"/>
    </location>
</feature>
<feature type="transmembrane region" description="Helical" evidence="1">
    <location>
        <begin position="341"/>
        <end position="361"/>
    </location>
</feature>
<keyword evidence="1" id="KW-0812">Transmembrane</keyword>
<dbReference type="PANTHER" id="PTHR23525">
    <property type="entry name" value="TRANSPORTER, PUTATIVE-RELATED"/>
    <property type="match status" value="1"/>
</dbReference>
<name>A0ABN9QEI0_9DINO</name>
<protein>
    <recommendedName>
        <fullName evidence="4">Major facilitator superfamily (MFS) profile domain-containing protein</fullName>
    </recommendedName>
</protein>
<dbReference type="Pfam" id="PF07690">
    <property type="entry name" value="MFS_1"/>
    <property type="match status" value="1"/>
</dbReference>
<feature type="transmembrane region" description="Helical" evidence="1">
    <location>
        <begin position="411"/>
        <end position="430"/>
    </location>
</feature>
<evidence type="ECO:0000313" key="2">
    <source>
        <dbReference type="EMBL" id="CAK0801975.1"/>
    </source>
</evidence>
<keyword evidence="1" id="KW-1133">Transmembrane helix</keyword>
<evidence type="ECO:0000313" key="3">
    <source>
        <dbReference type="Proteomes" id="UP001189429"/>
    </source>
</evidence>
<organism evidence="2 3">
    <name type="scientific">Prorocentrum cordatum</name>
    <dbReference type="NCBI Taxonomy" id="2364126"/>
    <lineage>
        <taxon>Eukaryota</taxon>
        <taxon>Sar</taxon>
        <taxon>Alveolata</taxon>
        <taxon>Dinophyceae</taxon>
        <taxon>Prorocentrales</taxon>
        <taxon>Prorocentraceae</taxon>
        <taxon>Prorocentrum</taxon>
    </lineage>
</organism>
<dbReference type="InterPro" id="IPR036259">
    <property type="entry name" value="MFS_trans_sf"/>
</dbReference>
<keyword evidence="1" id="KW-0472">Membrane</keyword>
<dbReference type="InterPro" id="IPR011701">
    <property type="entry name" value="MFS"/>
</dbReference>
<dbReference type="Proteomes" id="UP001189429">
    <property type="component" value="Unassembled WGS sequence"/>
</dbReference>
<sequence length="610" mass="66188">MLVAIHNQIGSKAQQGLVHLVHVSSMSAAPLQDDASTVGMVEVQEDDFAQTADRSRRVWKINARLVYAVNFVHMTMYTMCLGGIFDIFLYNLSQDQITLISDPVVVGARSPPVAPVHVDTQGSFELTFGIKPARDLSYYPVGSPCKQSYTCGTSILHITDGSGNGDCCKVGNRMPMIMFGNDSTRLMVAMDAVGQDETMTVREYDKLQKCSAQSELPVDVWSNVKIKACAAQDAKGKLSPNSTVSNGALVLFVNGTKVCEVPGTAYHQLPERLAAQVFLGPLQPPLQETHIAANISIRDVKYGRPASNLFVGTVNSVQGVMSVLIMYPIGWLGDKMNRYSLTRLTVFVGAAAAALLMNAVVQRDTVWLYAGVIVFTLYQQSISSTIYAILADNVPRQRRTQAGVNYKTFSALAMSSGPAIQLLALLSGYASDTWSTATFQMILLPGWALLPVVCLLAFALKPVGKTISGTPSVDELLLPMEGAESASPRQRLSEAWLDERVVCSVRRRFVVATSVNLFFILTLLANGMTVRYFSLYFTQVLKFTPVSSCLRQRSPPCQRSSTGAGLERPLLARGLFLLLSPPSSSSLSDAIDCDLQPALQLLLAYGSLPP</sequence>
<feature type="transmembrane region" description="Helical" evidence="1">
    <location>
        <begin position="65"/>
        <end position="90"/>
    </location>
</feature>
<comment type="caution">
    <text evidence="2">The sequence shown here is derived from an EMBL/GenBank/DDBJ whole genome shotgun (WGS) entry which is preliminary data.</text>
</comment>
<dbReference type="PANTHER" id="PTHR23525:SF1">
    <property type="entry name" value="NODULIN-LIKE DOMAIN-CONTAINING PROTEIN"/>
    <property type="match status" value="1"/>
</dbReference>
<keyword evidence="3" id="KW-1185">Reference proteome</keyword>
<feature type="transmembrane region" description="Helical" evidence="1">
    <location>
        <begin position="442"/>
        <end position="460"/>
    </location>
</feature>
<evidence type="ECO:0000256" key="1">
    <source>
        <dbReference type="SAM" id="Phobius"/>
    </source>
</evidence>
<dbReference type="SUPFAM" id="SSF103473">
    <property type="entry name" value="MFS general substrate transporter"/>
    <property type="match status" value="1"/>
</dbReference>
<dbReference type="EMBL" id="CAUYUJ010002697">
    <property type="protein sequence ID" value="CAK0801975.1"/>
    <property type="molecule type" value="Genomic_DNA"/>
</dbReference>
<gene>
    <name evidence="2" type="ORF">PCOR1329_LOCUS9641</name>
</gene>
<evidence type="ECO:0008006" key="4">
    <source>
        <dbReference type="Google" id="ProtNLM"/>
    </source>
</evidence>
<reference evidence="2" key="1">
    <citation type="submission" date="2023-10" db="EMBL/GenBank/DDBJ databases">
        <authorList>
            <person name="Chen Y."/>
            <person name="Shah S."/>
            <person name="Dougan E. K."/>
            <person name="Thang M."/>
            <person name="Chan C."/>
        </authorList>
    </citation>
    <scope>NUCLEOTIDE SEQUENCE [LARGE SCALE GENOMIC DNA]</scope>
</reference>
<feature type="transmembrane region" description="Helical" evidence="1">
    <location>
        <begin position="309"/>
        <end position="329"/>
    </location>
</feature>
<accession>A0ABN9QEI0</accession>